<evidence type="ECO:0000259" key="5">
    <source>
        <dbReference type="Pfam" id="PF00205"/>
    </source>
</evidence>
<evidence type="ECO:0000256" key="1">
    <source>
        <dbReference type="ARBA" id="ARBA00001964"/>
    </source>
</evidence>
<proteinExistence type="inferred from homology"/>
<evidence type="ECO:0000256" key="2">
    <source>
        <dbReference type="ARBA" id="ARBA00007812"/>
    </source>
</evidence>
<dbReference type="OrthoDB" id="4494979at2"/>
<evidence type="ECO:0000259" key="6">
    <source>
        <dbReference type="Pfam" id="PF02775"/>
    </source>
</evidence>
<gene>
    <name evidence="8" type="ORF">F6X53_08425</name>
</gene>
<comment type="cofactor">
    <cofactor evidence="1">
        <name>thiamine diphosphate</name>
        <dbReference type="ChEBI" id="CHEBI:58937"/>
    </cofactor>
</comment>
<feature type="domain" description="Thiamine pyrophosphate enzyme TPP-binding" evidence="6">
    <location>
        <begin position="392"/>
        <end position="534"/>
    </location>
</feature>
<dbReference type="AlphaFoldDB" id="A0A6L3T3P2"/>
<dbReference type="GO" id="GO:0009097">
    <property type="term" value="P:isoleucine biosynthetic process"/>
    <property type="evidence" value="ECO:0007669"/>
    <property type="project" value="TreeGrafter"/>
</dbReference>
<dbReference type="InterPro" id="IPR012000">
    <property type="entry name" value="Thiamin_PyroP_enz_cen_dom"/>
</dbReference>
<feature type="domain" description="Thiamine pyrophosphate enzyme central" evidence="5">
    <location>
        <begin position="194"/>
        <end position="319"/>
    </location>
</feature>
<reference evidence="8 9" key="1">
    <citation type="submission" date="2019-09" db="EMBL/GenBank/DDBJ databases">
        <title>YIM 48816 draft genome.</title>
        <authorList>
            <person name="Jiang L."/>
        </authorList>
    </citation>
    <scope>NUCLEOTIDE SEQUENCE [LARGE SCALE GENOMIC DNA]</scope>
    <source>
        <strain evidence="8 9">YIM 48816</strain>
    </source>
</reference>
<dbReference type="CDD" id="cd07035">
    <property type="entry name" value="TPP_PYR_POX_like"/>
    <property type="match status" value="1"/>
</dbReference>
<evidence type="ECO:0000259" key="7">
    <source>
        <dbReference type="Pfam" id="PF02776"/>
    </source>
</evidence>
<dbReference type="Proteomes" id="UP000474159">
    <property type="component" value="Unassembled WGS sequence"/>
</dbReference>
<comment type="caution">
    <text evidence="8">The sequence shown here is derived from an EMBL/GenBank/DDBJ whole genome shotgun (WGS) entry which is preliminary data.</text>
</comment>
<dbReference type="SUPFAM" id="SSF52467">
    <property type="entry name" value="DHS-like NAD/FAD-binding domain"/>
    <property type="match status" value="1"/>
</dbReference>
<dbReference type="InterPro" id="IPR045229">
    <property type="entry name" value="TPP_enz"/>
</dbReference>
<protein>
    <submittedName>
        <fullName evidence="8">Thiamine pyrophosphate-binding protein</fullName>
    </submittedName>
</protein>
<dbReference type="InterPro" id="IPR012001">
    <property type="entry name" value="Thiamin_PyroP_enz_TPP-bd_dom"/>
</dbReference>
<keyword evidence="3 4" id="KW-0786">Thiamine pyrophosphate</keyword>
<dbReference type="Gene3D" id="3.40.50.1220">
    <property type="entry name" value="TPP-binding domain"/>
    <property type="match status" value="1"/>
</dbReference>
<name>A0A6L3T3P2_9HYPH</name>
<accession>A0A6L3T3P2</accession>
<dbReference type="PANTHER" id="PTHR18968">
    <property type="entry name" value="THIAMINE PYROPHOSPHATE ENZYMES"/>
    <property type="match status" value="1"/>
</dbReference>
<feature type="domain" description="Thiamine pyrophosphate enzyme N-terminal TPP-binding" evidence="7">
    <location>
        <begin position="5"/>
        <end position="119"/>
    </location>
</feature>
<evidence type="ECO:0000256" key="3">
    <source>
        <dbReference type="ARBA" id="ARBA00023052"/>
    </source>
</evidence>
<dbReference type="InterPro" id="IPR029061">
    <property type="entry name" value="THDP-binding"/>
</dbReference>
<dbReference type="RefSeq" id="WP_150999455.1">
    <property type="nucleotide sequence ID" value="NZ_VZZK01000007.1"/>
</dbReference>
<dbReference type="Gene3D" id="3.40.50.970">
    <property type="match status" value="2"/>
</dbReference>
<dbReference type="InterPro" id="IPR011766">
    <property type="entry name" value="TPP_enzyme_TPP-bd"/>
</dbReference>
<dbReference type="PANTHER" id="PTHR18968:SF166">
    <property type="entry name" value="2-HYDROXYACYL-COA LYASE 2"/>
    <property type="match status" value="1"/>
</dbReference>
<dbReference type="GO" id="GO:0009099">
    <property type="term" value="P:L-valine biosynthetic process"/>
    <property type="evidence" value="ECO:0007669"/>
    <property type="project" value="TreeGrafter"/>
</dbReference>
<comment type="similarity">
    <text evidence="2 4">Belongs to the TPP enzyme family.</text>
</comment>
<dbReference type="Pfam" id="PF02775">
    <property type="entry name" value="TPP_enzyme_C"/>
    <property type="match status" value="1"/>
</dbReference>
<dbReference type="GO" id="GO:0000287">
    <property type="term" value="F:magnesium ion binding"/>
    <property type="evidence" value="ECO:0007669"/>
    <property type="project" value="InterPro"/>
</dbReference>
<dbReference type="GO" id="GO:0030976">
    <property type="term" value="F:thiamine pyrophosphate binding"/>
    <property type="evidence" value="ECO:0007669"/>
    <property type="project" value="InterPro"/>
</dbReference>
<dbReference type="SUPFAM" id="SSF52518">
    <property type="entry name" value="Thiamin diphosphate-binding fold (THDP-binding)"/>
    <property type="match status" value="2"/>
</dbReference>
<dbReference type="EMBL" id="VZZK01000007">
    <property type="protein sequence ID" value="KAB1079784.1"/>
    <property type="molecule type" value="Genomic_DNA"/>
</dbReference>
<organism evidence="8 9">
    <name type="scientific">Methylobacterium soli</name>
    <dbReference type="NCBI Taxonomy" id="553447"/>
    <lineage>
        <taxon>Bacteria</taxon>
        <taxon>Pseudomonadati</taxon>
        <taxon>Pseudomonadota</taxon>
        <taxon>Alphaproteobacteria</taxon>
        <taxon>Hyphomicrobiales</taxon>
        <taxon>Methylobacteriaceae</taxon>
        <taxon>Methylobacterium</taxon>
    </lineage>
</organism>
<evidence type="ECO:0000313" key="8">
    <source>
        <dbReference type="EMBL" id="KAB1079784.1"/>
    </source>
</evidence>
<dbReference type="GO" id="GO:0050660">
    <property type="term" value="F:flavin adenine dinucleotide binding"/>
    <property type="evidence" value="ECO:0007669"/>
    <property type="project" value="TreeGrafter"/>
</dbReference>
<evidence type="ECO:0000313" key="9">
    <source>
        <dbReference type="Proteomes" id="UP000474159"/>
    </source>
</evidence>
<dbReference type="CDD" id="cd02004">
    <property type="entry name" value="TPP_BZL_OCoD_HPCL"/>
    <property type="match status" value="1"/>
</dbReference>
<dbReference type="GO" id="GO:0005948">
    <property type="term" value="C:acetolactate synthase complex"/>
    <property type="evidence" value="ECO:0007669"/>
    <property type="project" value="TreeGrafter"/>
</dbReference>
<dbReference type="InterPro" id="IPR029035">
    <property type="entry name" value="DHS-like_NAD/FAD-binding_dom"/>
</dbReference>
<dbReference type="FunFam" id="3.40.50.970:FF:000007">
    <property type="entry name" value="Acetolactate synthase"/>
    <property type="match status" value="1"/>
</dbReference>
<keyword evidence="9" id="KW-1185">Reference proteome</keyword>
<dbReference type="Pfam" id="PF00205">
    <property type="entry name" value="TPP_enzyme_M"/>
    <property type="match status" value="1"/>
</dbReference>
<dbReference type="Pfam" id="PF02776">
    <property type="entry name" value="TPP_enzyme_N"/>
    <property type="match status" value="1"/>
</dbReference>
<evidence type="ECO:0000256" key="4">
    <source>
        <dbReference type="RuleBase" id="RU362132"/>
    </source>
</evidence>
<dbReference type="GO" id="GO:0003984">
    <property type="term" value="F:acetolactate synthase activity"/>
    <property type="evidence" value="ECO:0007669"/>
    <property type="project" value="TreeGrafter"/>
</dbReference>
<sequence>METLRGADIVARTLERLGVTRIFTLSGNHIMPVFDALLSTGIEIVHVRHEAACVHMADAWGRLTGQTGIALVTGGQGHTNGAAALFTALAAESPVLLLSGHAGLSELGRGAFQEMAQAEIARPVTKASWTATSVAALGPDLARALRLTREGRPGPVHLSLPVDLLERSVPAASLRIPGPEAAAIRAAEPEPALVEDILRCLEAAERPLLACGPALCDPAGRAAMAGLEEVLGLPVVGMESPRGINDPGLGAFAQVLAQADLLVLVGKPLDFTLKFGEAPAVPADCRFAVIDPDPALIGRAPPDRLVASGRADPRPTLAALAARGAGLRRAGPHASRRADWHRAAREALAYRPPAWAERRGGAGRLHPVELCRGVDAFLAGHPGGTLICDGGEIGQWPQALVRAERRLINGVSGTIGASIPFALAARMERPDAPVVAVLGDGTFGFHMAEFDTAVRYGLPFIAVVGNDARWNAEYQIQLRSYGPDRARHCDLLPARYDAAVRALGGFGALVTDAAELPDALAAAQASGLPACLNVMIESVPAPAIRRPD</sequence>